<evidence type="ECO:0000256" key="1">
    <source>
        <dbReference type="SAM" id="MobiDB-lite"/>
    </source>
</evidence>
<protein>
    <submittedName>
        <fullName evidence="2">Uncharacterized protein</fullName>
    </submittedName>
</protein>
<comment type="caution">
    <text evidence="2">The sequence shown here is derived from an EMBL/GenBank/DDBJ whole genome shotgun (WGS) entry which is preliminary data.</text>
</comment>
<feature type="compositionally biased region" description="Basic and acidic residues" evidence="1">
    <location>
        <begin position="16"/>
        <end position="29"/>
    </location>
</feature>
<proteinExistence type="predicted"/>
<keyword evidence="3" id="KW-1185">Reference proteome</keyword>
<name>A0A4Y9R581_9MICO</name>
<reference evidence="2 3" key="1">
    <citation type="journal article" date="2018" name="J. Microbiol.">
        <title>Leifsonia flava sp. nov., a novel actinobacterium isolated from the rhizosphere of Aquilegia viridiflora.</title>
        <authorList>
            <person name="Cai Y."/>
            <person name="Tao W.Z."/>
            <person name="Ma Y.J."/>
            <person name="Cheng J."/>
            <person name="Zhang M.Y."/>
            <person name="Zhang Y.X."/>
        </authorList>
    </citation>
    <scope>NUCLEOTIDE SEQUENCE [LARGE SCALE GENOMIC DNA]</scope>
    <source>
        <strain evidence="2 3">SYP-B2174</strain>
    </source>
</reference>
<evidence type="ECO:0000313" key="3">
    <source>
        <dbReference type="Proteomes" id="UP000298127"/>
    </source>
</evidence>
<dbReference type="RefSeq" id="WP_135118697.1">
    <property type="nucleotide sequence ID" value="NZ_SPQZ01000001.1"/>
</dbReference>
<accession>A0A4Y9R581</accession>
<dbReference type="AlphaFoldDB" id="A0A4Y9R581"/>
<dbReference type="EMBL" id="SPQZ01000001">
    <property type="protein sequence ID" value="TFV99801.1"/>
    <property type="molecule type" value="Genomic_DNA"/>
</dbReference>
<gene>
    <name evidence="2" type="ORF">E4M00_00915</name>
</gene>
<organism evidence="2 3">
    <name type="scientific">Orlajensenia leifsoniae</name>
    <dbReference type="NCBI Taxonomy" id="2561933"/>
    <lineage>
        <taxon>Bacteria</taxon>
        <taxon>Bacillati</taxon>
        <taxon>Actinomycetota</taxon>
        <taxon>Actinomycetes</taxon>
        <taxon>Micrococcales</taxon>
        <taxon>Microbacteriaceae</taxon>
        <taxon>Orlajensenia</taxon>
    </lineage>
</organism>
<evidence type="ECO:0000313" key="2">
    <source>
        <dbReference type="EMBL" id="TFV99801.1"/>
    </source>
</evidence>
<dbReference type="Proteomes" id="UP000298127">
    <property type="component" value="Unassembled WGS sequence"/>
</dbReference>
<feature type="region of interest" description="Disordered" evidence="1">
    <location>
        <begin position="1"/>
        <end position="61"/>
    </location>
</feature>
<feature type="compositionally biased region" description="Basic and acidic residues" evidence="1">
    <location>
        <begin position="45"/>
        <end position="61"/>
    </location>
</feature>
<sequence>MTDSTTADGAQVDTGAHTEHPLLAEHEPNEALAMGRRMSEPAAAEDDRVADTSPAEHDGEP</sequence>